<keyword evidence="1" id="KW-0472">Membrane</keyword>
<accession>Q2HTD3</accession>
<gene>
    <name evidence="2" type="ORF">MtrDRAFT_AC150443g38v2</name>
</gene>
<sequence length="51" mass="5529">MAVVSCNSLSCTFSSLYVFVVLCTEGMSCATSLVLVLEFLPISLDFGRRDC</sequence>
<keyword evidence="1" id="KW-1133">Transmembrane helix</keyword>
<dbReference type="AlphaFoldDB" id="Q2HTD3"/>
<dbReference type="EMBL" id="AC150443">
    <property type="protein sequence ID" value="ABD32698.2"/>
    <property type="molecule type" value="Genomic_DNA"/>
</dbReference>
<reference evidence="2" key="2">
    <citation type="submission" date="2007-03" db="EMBL/GenBank/DDBJ databases">
        <authorList>
            <consortium name="The International Medicago Genome Annotation Group"/>
        </authorList>
    </citation>
    <scope>NUCLEOTIDE SEQUENCE</scope>
</reference>
<evidence type="ECO:0000313" key="2">
    <source>
        <dbReference type="EMBL" id="ABD32698.2"/>
    </source>
</evidence>
<feature type="transmembrane region" description="Helical" evidence="1">
    <location>
        <begin position="16"/>
        <end position="40"/>
    </location>
</feature>
<keyword evidence="1" id="KW-0812">Transmembrane</keyword>
<evidence type="ECO:0008006" key="3">
    <source>
        <dbReference type="Google" id="ProtNLM"/>
    </source>
</evidence>
<reference evidence="2" key="1">
    <citation type="submission" date="2004-10" db="EMBL/GenBank/DDBJ databases">
        <authorList>
            <person name="Town C.D."/>
        </authorList>
    </citation>
    <scope>NUCLEOTIDE SEQUENCE</scope>
</reference>
<evidence type="ECO:0000256" key="1">
    <source>
        <dbReference type="SAM" id="Phobius"/>
    </source>
</evidence>
<protein>
    <recommendedName>
        <fullName evidence="3">Transmembrane protein</fullName>
    </recommendedName>
</protein>
<organism evidence="2">
    <name type="scientific">Medicago truncatula</name>
    <name type="common">Barrel medic</name>
    <name type="synonym">Medicago tribuloides</name>
    <dbReference type="NCBI Taxonomy" id="3880"/>
    <lineage>
        <taxon>Eukaryota</taxon>
        <taxon>Viridiplantae</taxon>
        <taxon>Streptophyta</taxon>
        <taxon>Embryophyta</taxon>
        <taxon>Tracheophyta</taxon>
        <taxon>Spermatophyta</taxon>
        <taxon>Magnoliopsida</taxon>
        <taxon>eudicotyledons</taxon>
        <taxon>Gunneridae</taxon>
        <taxon>Pentapetalae</taxon>
        <taxon>rosids</taxon>
        <taxon>fabids</taxon>
        <taxon>Fabales</taxon>
        <taxon>Fabaceae</taxon>
        <taxon>Papilionoideae</taxon>
        <taxon>50 kb inversion clade</taxon>
        <taxon>NPAAA clade</taxon>
        <taxon>Hologalegina</taxon>
        <taxon>IRL clade</taxon>
        <taxon>Trifolieae</taxon>
        <taxon>Medicago</taxon>
    </lineage>
</organism>
<name>Q2HTD3_MEDTR</name>
<proteinExistence type="predicted"/>